<evidence type="ECO:0000256" key="3">
    <source>
        <dbReference type="ARBA" id="ARBA00022989"/>
    </source>
</evidence>
<evidence type="ECO:0000256" key="5">
    <source>
        <dbReference type="SAM" id="Phobius"/>
    </source>
</evidence>
<keyword evidence="8" id="KW-1185">Reference proteome</keyword>
<evidence type="ECO:0000256" key="4">
    <source>
        <dbReference type="ARBA" id="ARBA00023136"/>
    </source>
</evidence>
<feature type="transmembrane region" description="Helical" evidence="5">
    <location>
        <begin position="254"/>
        <end position="273"/>
    </location>
</feature>
<feature type="transmembrane region" description="Helical" evidence="5">
    <location>
        <begin position="179"/>
        <end position="201"/>
    </location>
</feature>
<proteinExistence type="predicted"/>
<feature type="transmembrane region" description="Helical" evidence="5">
    <location>
        <begin position="378"/>
        <end position="398"/>
    </location>
</feature>
<dbReference type="CDD" id="cd15039">
    <property type="entry name" value="7tmB3_Methuselah-like"/>
    <property type="match status" value="1"/>
</dbReference>
<dbReference type="PANTHER" id="PTHR45902:SF4">
    <property type="entry name" value="G-PROTEIN COUPLED RECEPTORS FAMILY 2 PROFILE 2 DOMAIN-CONTAINING PROTEIN"/>
    <property type="match status" value="1"/>
</dbReference>
<feature type="domain" description="G-protein coupled receptors family 2 profile 2" evidence="6">
    <location>
        <begin position="145"/>
        <end position="400"/>
    </location>
</feature>
<organism evidence="7 8">
    <name type="scientific">Batillaria attramentaria</name>
    <dbReference type="NCBI Taxonomy" id="370345"/>
    <lineage>
        <taxon>Eukaryota</taxon>
        <taxon>Metazoa</taxon>
        <taxon>Spiralia</taxon>
        <taxon>Lophotrochozoa</taxon>
        <taxon>Mollusca</taxon>
        <taxon>Gastropoda</taxon>
        <taxon>Caenogastropoda</taxon>
        <taxon>Sorbeoconcha</taxon>
        <taxon>Cerithioidea</taxon>
        <taxon>Batillariidae</taxon>
        <taxon>Batillaria</taxon>
    </lineage>
</organism>
<evidence type="ECO:0000259" key="6">
    <source>
        <dbReference type="PROSITE" id="PS50261"/>
    </source>
</evidence>
<dbReference type="EMBL" id="JACVVK020000595">
    <property type="protein sequence ID" value="KAK7463952.1"/>
    <property type="molecule type" value="Genomic_DNA"/>
</dbReference>
<feature type="transmembrane region" description="Helical" evidence="5">
    <location>
        <begin position="207"/>
        <end position="233"/>
    </location>
</feature>
<dbReference type="GO" id="GO:0016020">
    <property type="term" value="C:membrane"/>
    <property type="evidence" value="ECO:0007669"/>
    <property type="project" value="UniProtKB-SubCell"/>
</dbReference>
<dbReference type="PANTHER" id="PTHR45902">
    <property type="entry name" value="LATROPHILIN RECEPTOR-LIKE PROTEIN A"/>
    <property type="match status" value="1"/>
</dbReference>
<dbReference type="AlphaFoldDB" id="A0ABD0J6W0"/>
<dbReference type="Pfam" id="PF00002">
    <property type="entry name" value="7tm_2"/>
    <property type="match status" value="1"/>
</dbReference>
<evidence type="ECO:0000256" key="2">
    <source>
        <dbReference type="ARBA" id="ARBA00022692"/>
    </source>
</evidence>
<keyword evidence="3 5" id="KW-1133">Transmembrane helix</keyword>
<dbReference type="InterPro" id="IPR000832">
    <property type="entry name" value="GPCR_2_secretin-like"/>
</dbReference>
<protein>
    <recommendedName>
        <fullName evidence="6">G-protein coupled receptors family 2 profile 2 domain-containing protein</fullName>
    </recommendedName>
</protein>
<comment type="caution">
    <text evidence="7">The sequence shown here is derived from an EMBL/GenBank/DDBJ whole genome shotgun (WGS) entry which is preliminary data.</text>
</comment>
<accession>A0ABD0J6W0</accession>
<dbReference type="Gene3D" id="1.20.1070.10">
    <property type="entry name" value="Rhodopsin 7-helix transmembrane proteins"/>
    <property type="match status" value="1"/>
</dbReference>
<reference evidence="7 8" key="1">
    <citation type="journal article" date="2023" name="Sci. Data">
        <title>Genome assembly of the Korean intertidal mud-creeper Batillaria attramentaria.</title>
        <authorList>
            <person name="Patra A.K."/>
            <person name="Ho P.T."/>
            <person name="Jun S."/>
            <person name="Lee S.J."/>
            <person name="Kim Y."/>
            <person name="Won Y.J."/>
        </authorList>
    </citation>
    <scope>NUCLEOTIDE SEQUENCE [LARGE SCALE GENOMIC DNA]</scope>
    <source>
        <strain evidence="7">Wonlab-2016</strain>
    </source>
</reference>
<evidence type="ECO:0000313" key="8">
    <source>
        <dbReference type="Proteomes" id="UP001519460"/>
    </source>
</evidence>
<sequence>MGDSHPQGFVCPNGTLEIRNDTVLQVDDAGSYFVLTGGPVFYSLGNIGFVLQTYPADNSTPVLKEAAFCAEVFQYDLPGCQENGSIPINASDFTATNTSLTFGGHVYREGEFALHADGSAKVCSTFKGTFELWPSFVMLKGYLSEIVISTATLSVSMLSLVVVLLTYSLLPQLRNVPGVIVMSYSGCLLASQGLMLLAMLPRGWLCVVYACVTHAMLLSTFLWKSLLSFDLAFMLRIRSIENSSHAKRACMLRWYSVVGWLVPSVFVTCLWLLDNYGVYHVGYGPQGAGACWMGSNLANLFFILGPLVVTWVFNGVCFVLALCMIYRSGRVLGNMAKSKRQRVADRRRLAAYARLTVLMGVTWVVCFAATVWDERPLWLANIFLNASQGVHVLLCFVLKRRVWDMLRDRLSPLAPRFARSSRTTLQSRDTTHSDLGAASTMSHAALHS</sequence>
<evidence type="ECO:0000313" key="7">
    <source>
        <dbReference type="EMBL" id="KAK7463952.1"/>
    </source>
</evidence>
<dbReference type="PROSITE" id="PS50261">
    <property type="entry name" value="G_PROTEIN_RECEP_F2_4"/>
    <property type="match status" value="1"/>
</dbReference>
<feature type="transmembrane region" description="Helical" evidence="5">
    <location>
        <begin position="146"/>
        <end position="167"/>
    </location>
</feature>
<gene>
    <name evidence="7" type="ORF">BaRGS_00038034</name>
</gene>
<keyword evidence="2 5" id="KW-0812">Transmembrane</keyword>
<keyword evidence="4 5" id="KW-0472">Membrane</keyword>
<dbReference type="InterPro" id="IPR053231">
    <property type="entry name" value="GPCR_LN-TM7"/>
</dbReference>
<dbReference type="Proteomes" id="UP001519460">
    <property type="component" value="Unassembled WGS sequence"/>
</dbReference>
<evidence type="ECO:0000256" key="1">
    <source>
        <dbReference type="ARBA" id="ARBA00004141"/>
    </source>
</evidence>
<comment type="subcellular location">
    <subcellularLocation>
        <location evidence="1">Membrane</location>
        <topology evidence="1">Multi-pass membrane protein</topology>
    </subcellularLocation>
</comment>
<feature type="transmembrane region" description="Helical" evidence="5">
    <location>
        <begin position="349"/>
        <end position="372"/>
    </location>
</feature>
<name>A0ABD0J6W0_9CAEN</name>
<feature type="transmembrane region" description="Helical" evidence="5">
    <location>
        <begin position="300"/>
        <end position="328"/>
    </location>
</feature>
<dbReference type="InterPro" id="IPR017981">
    <property type="entry name" value="GPCR_2-like_7TM"/>
</dbReference>